<organism evidence="2 3">
    <name type="scientific">Tanacetum coccineum</name>
    <dbReference type="NCBI Taxonomy" id="301880"/>
    <lineage>
        <taxon>Eukaryota</taxon>
        <taxon>Viridiplantae</taxon>
        <taxon>Streptophyta</taxon>
        <taxon>Embryophyta</taxon>
        <taxon>Tracheophyta</taxon>
        <taxon>Spermatophyta</taxon>
        <taxon>Magnoliopsida</taxon>
        <taxon>eudicotyledons</taxon>
        <taxon>Gunneridae</taxon>
        <taxon>Pentapetalae</taxon>
        <taxon>asterids</taxon>
        <taxon>campanulids</taxon>
        <taxon>Asterales</taxon>
        <taxon>Asteraceae</taxon>
        <taxon>Asteroideae</taxon>
        <taxon>Anthemideae</taxon>
        <taxon>Anthemidinae</taxon>
        <taxon>Tanacetum</taxon>
    </lineage>
</organism>
<protein>
    <submittedName>
        <fullName evidence="2">Uncharacterized protein</fullName>
    </submittedName>
</protein>
<dbReference type="EMBL" id="BQNB010018524">
    <property type="protein sequence ID" value="GJT75364.1"/>
    <property type="molecule type" value="Genomic_DNA"/>
</dbReference>
<reference evidence="2" key="2">
    <citation type="submission" date="2022-01" db="EMBL/GenBank/DDBJ databases">
        <authorList>
            <person name="Yamashiro T."/>
            <person name="Shiraishi A."/>
            <person name="Satake H."/>
            <person name="Nakayama K."/>
        </authorList>
    </citation>
    <scope>NUCLEOTIDE SEQUENCE</scope>
</reference>
<name>A0ABQ5GJJ8_9ASTR</name>
<dbReference type="Proteomes" id="UP001151760">
    <property type="component" value="Unassembled WGS sequence"/>
</dbReference>
<accession>A0ABQ5GJJ8</accession>
<evidence type="ECO:0000313" key="2">
    <source>
        <dbReference type="EMBL" id="GJT75364.1"/>
    </source>
</evidence>
<reference evidence="2" key="1">
    <citation type="journal article" date="2022" name="Int. J. Mol. Sci.">
        <title>Draft Genome of Tanacetum Coccineum: Genomic Comparison of Closely Related Tanacetum-Family Plants.</title>
        <authorList>
            <person name="Yamashiro T."/>
            <person name="Shiraishi A."/>
            <person name="Nakayama K."/>
            <person name="Satake H."/>
        </authorList>
    </citation>
    <scope>NUCLEOTIDE SEQUENCE</scope>
</reference>
<evidence type="ECO:0000256" key="1">
    <source>
        <dbReference type="SAM" id="MobiDB-lite"/>
    </source>
</evidence>
<gene>
    <name evidence="2" type="ORF">Tco_1042089</name>
</gene>
<proteinExistence type="predicted"/>
<evidence type="ECO:0000313" key="3">
    <source>
        <dbReference type="Proteomes" id="UP001151760"/>
    </source>
</evidence>
<keyword evidence="3" id="KW-1185">Reference proteome</keyword>
<sequence length="102" mass="11693">MRLSAQEYRKFGKELDNNREIGRVPEVLGVVEREGRGGGKKKKGIMGEVRRGLKEREGRGGEKGKWKGGREEKKSERKGDKSRFEEVGKKKRDEEMKVEEGC</sequence>
<comment type="caution">
    <text evidence="2">The sequence shown here is derived from an EMBL/GenBank/DDBJ whole genome shotgun (WGS) entry which is preliminary data.</text>
</comment>
<feature type="compositionally biased region" description="Basic and acidic residues" evidence="1">
    <location>
        <begin position="48"/>
        <end position="102"/>
    </location>
</feature>
<feature type="region of interest" description="Disordered" evidence="1">
    <location>
        <begin position="34"/>
        <end position="102"/>
    </location>
</feature>